<keyword evidence="7 8" id="KW-0131">Cell cycle</keyword>
<name>A0A3M9N3Y0_9BACT</name>
<dbReference type="GO" id="GO:0008360">
    <property type="term" value="P:regulation of cell shape"/>
    <property type="evidence" value="ECO:0007669"/>
    <property type="project" value="UniProtKB-KW"/>
</dbReference>
<dbReference type="GO" id="GO:0005524">
    <property type="term" value="F:ATP binding"/>
    <property type="evidence" value="ECO:0007669"/>
    <property type="project" value="UniProtKB-UniRule"/>
</dbReference>
<dbReference type="EMBL" id="RJJR01000029">
    <property type="protein sequence ID" value="RNI32085.1"/>
    <property type="molecule type" value="Genomic_DNA"/>
</dbReference>
<keyword evidence="7 8" id="KW-0133">Cell shape</keyword>
<protein>
    <recommendedName>
        <fullName evidence="7 8">UDP-N-acetylmuramoylalanine--D-glutamate ligase</fullName>
        <ecNumber evidence="7 8">6.3.2.9</ecNumber>
    </recommendedName>
    <alternativeName>
        <fullName evidence="7">D-glutamic acid-adding enzyme</fullName>
    </alternativeName>
    <alternativeName>
        <fullName evidence="7">UDP-N-acetylmuramoyl-L-alanyl-D-glutamate synthetase</fullName>
    </alternativeName>
</protein>
<sequence length="445" mass="49806">MKRIVILGAGESGIGAALLAQKEGWDVFVSDSGMIKAAYKKELASAKIDFEEGKHSDDRILNAALIVKSPGIPEKNEMVKKIRKKRIELISEIELAFRYKGESKIVGITGSNGKTTTTALTYHICKNGGADCALVGNIGYSFARQVATDPKPLYIVEISSFQLDDTKMFRPDIAVLTNITEDHLDRYEYKFENYINSKFRIIENQGQDDFFIYNDDDEITKKYLNKFLNSTNPLPISMNHELPEGAYIVSEEMHLKWKNEDMEMSIEDFAIKGKHNQYNTMAAGISSAVLGIRKEKIRDAIQTFEGLEHRMFKVATVRGVEFINDSKATNVNSTWYALESMTKPVILILGGVDKGNDYSFIKELVKEKVKGIICLGVDNTKIHEALGKDVPFMVNAQSAKDAVEAAFHFADKGDVVLLSPACASFDLFKNYEDRGNQFIKAVKDL</sequence>
<dbReference type="InterPro" id="IPR004101">
    <property type="entry name" value="Mur_ligase_C"/>
</dbReference>
<comment type="pathway">
    <text evidence="2 7 8">Cell wall biogenesis; peptidoglycan biosynthesis.</text>
</comment>
<dbReference type="InterPro" id="IPR036565">
    <property type="entry name" value="Mur-like_cat_sf"/>
</dbReference>
<dbReference type="Pfam" id="PF21799">
    <property type="entry name" value="MurD-like_N"/>
    <property type="match status" value="1"/>
</dbReference>
<dbReference type="SUPFAM" id="SSF53623">
    <property type="entry name" value="MurD-like peptide ligases, catalytic domain"/>
    <property type="match status" value="1"/>
</dbReference>
<keyword evidence="6 7" id="KW-0067">ATP-binding</keyword>
<evidence type="ECO:0000256" key="3">
    <source>
        <dbReference type="ARBA" id="ARBA00022490"/>
    </source>
</evidence>
<dbReference type="GO" id="GO:0051301">
    <property type="term" value="P:cell division"/>
    <property type="evidence" value="ECO:0007669"/>
    <property type="project" value="UniProtKB-KW"/>
</dbReference>
<feature type="domain" description="Mur ligase C-terminal" evidence="9">
    <location>
        <begin position="309"/>
        <end position="422"/>
    </location>
</feature>
<dbReference type="InterPro" id="IPR005762">
    <property type="entry name" value="MurD"/>
</dbReference>
<gene>
    <name evidence="7 11" type="primary">murD</name>
    <name evidence="11" type="ORF">EFY79_20825</name>
</gene>
<dbReference type="RefSeq" id="WP_123122696.1">
    <property type="nucleotide sequence ID" value="NZ_RJJR01000029.1"/>
</dbReference>
<dbReference type="SUPFAM" id="SSF51984">
    <property type="entry name" value="MurCD N-terminal domain"/>
    <property type="match status" value="1"/>
</dbReference>
<comment type="caution">
    <text evidence="11">The sequence shown here is derived from an EMBL/GenBank/DDBJ whole genome shotgun (WGS) entry which is preliminary data.</text>
</comment>
<accession>A0A3M9N3Y0</accession>
<reference evidence="11 12" key="1">
    <citation type="submission" date="2018-11" db="EMBL/GenBank/DDBJ databases">
        <title>Draft genome sequence of Ferruginibacter sp. BO-59.</title>
        <authorList>
            <person name="Im W.T."/>
        </authorList>
    </citation>
    <scope>NUCLEOTIDE SEQUENCE [LARGE SCALE GENOMIC DNA]</scope>
    <source>
        <strain evidence="11 12">BO-59</strain>
    </source>
</reference>
<feature type="domain" description="Mur ligase central" evidence="10">
    <location>
        <begin position="108"/>
        <end position="284"/>
    </location>
</feature>
<dbReference type="GO" id="GO:0008764">
    <property type="term" value="F:UDP-N-acetylmuramoylalanine-D-glutamate ligase activity"/>
    <property type="evidence" value="ECO:0007669"/>
    <property type="project" value="UniProtKB-UniRule"/>
</dbReference>
<evidence type="ECO:0000259" key="10">
    <source>
        <dbReference type="Pfam" id="PF08245"/>
    </source>
</evidence>
<dbReference type="PANTHER" id="PTHR43692">
    <property type="entry name" value="UDP-N-ACETYLMURAMOYLALANINE--D-GLUTAMATE LIGASE"/>
    <property type="match status" value="1"/>
</dbReference>
<comment type="similarity">
    <text evidence="7">Belongs to the MurCDEF family.</text>
</comment>
<evidence type="ECO:0000256" key="5">
    <source>
        <dbReference type="ARBA" id="ARBA00022741"/>
    </source>
</evidence>
<proteinExistence type="inferred from homology"/>
<evidence type="ECO:0000313" key="11">
    <source>
        <dbReference type="EMBL" id="RNI32085.1"/>
    </source>
</evidence>
<keyword evidence="4 7" id="KW-0436">Ligase</keyword>
<dbReference type="GO" id="GO:0005737">
    <property type="term" value="C:cytoplasm"/>
    <property type="evidence" value="ECO:0007669"/>
    <property type="project" value="UniProtKB-SubCell"/>
</dbReference>
<dbReference type="UniPathway" id="UPA00219"/>
<evidence type="ECO:0000313" key="12">
    <source>
        <dbReference type="Proteomes" id="UP000267223"/>
    </source>
</evidence>
<dbReference type="Gene3D" id="3.40.50.720">
    <property type="entry name" value="NAD(P)-binding Rossmann-like Domain"/>
    <property type="match status" value="1"/>
</dbReference>
<evidence type="ECO:0000256" key="1">
    <source>
        <dbReference type="ARBA" id="ARBA00004496"/>
    </source>
</evidence>
<dbReference type="Pfam" id="PF02875">
    <property type="entry name" value="Mur_ligase_C"/>
    <property type="match status" value="1"/>
</dbReference>
<evidence type="ECO:0000256" key="4">
    <source>
        <dbReference type="ARBA" id="ARBA00022598"/>
    </source>
</evidence>
<evidence type="ECO:0000256" key="2">
    <source>
        <dbReference type="ARBA" id="ARBA00004752"/>
    </source>
</evidence>
<keyword evidence="7 8" id="KW-0573">Peptidoglycan synthesis</keyword>
<comment type="subcellular location">
    <subcellularLocation>
        <location evidence="1 7 8">Cytoplasm</location>
    </subcellularLocation>
</comment>
<dbReference type="EC" id="6.3.2.9" evidence="7 8"/>
<dbReference type="PANTHER" id="PTHR43692:SF1">
    <property type="entry name" value="UDP-N-ACETYLMURAMOYLALANINE--D-GLUTAMATE LIGASE"/>
    <property type="match status" value="1"/>
</dbReference>
<dbReference type="Pfam" id="PF08245">
    <property type="entry name" value="Mur_ligase_M"/>
    <property type="match status" value="1"/>
</dbReference>
<evidence type="ECO:0000256" key="6">
    <source>
        <dbReference type="ARBA" id="ARBA00022840"/>
    </source>
</evidence>
<keyword evidence="3 7" id="KW-0963">Cytoplasm</keyword>
<dbReference type="SUPFAM" id="SSF53244">
    <property type="entry name" value="MurD-like peptide ligases, peptide-binding domain"/>
    <property type="match status" value="1"/>
</dbReference>
<dbReference type="GO" id="GO:0009252">
    <property type="term" value="P:peptidoglycan biosynthetic process"/>
    <property type="evidence" value="ECO:0007669"/>
    <property type="project" value="UniProtKB-UniRule"/>
</dbReference>
<keyword evidence="12" id="KW-1185">Reference proteome</keyword>
<dbReference type="GO" id="GO:0071555">
    <property type="term" value="P:cell wall organization"/>
    <property type="evidence" value="ECO:0007669"/>
    <property type="project" value="UniProtKB-KW"/>
</dbReference>
<feature type="binding site" evidence="7">
    <location>
        <begin position="110"/>
        <end position="116"/>
    </location>
    <ligand>
        <name>ATP</name>
        <dbReference type="ChEBI" id="CHEBI:30616"/>
    </ligand>
</feature>
<dbReference type="InterPro" id="IPR013221">
    <property type="entry name" value="Mur_ligase_cen"/>
</dbReference>
<organism evidence="11 12">
    <name type="scientific">Hanamia caeni</name>
    <dbReference type="NCBI Taxonomy" id="2294116"/>
    <lineage>
        <taxon>Bacteria</taxon>
        <taxon>Pseudomonadati</taxon>
        <taxon>Bacteroidota</taxon>
        <taxon>Chitinophagia</taxon>
        <taxon>Chitinophagales</taxon>
        <taxon>Chitinophagaceae</taxon>
        <taxon>Hanamia</taxon>
    </lineage>
</organism>
<keyword evidence="5 7" id="KW-0547">Nucleotide-binding</keyword>
<keyword evidence="7 8" id="KW-0132">Cell division</keyword>
<dbReference type="Proteomes" id="UP000267223">
    <property type="component" value="Unassembled WGS sequence"/>
</dbReference>
<comment type="catalytic activity">
    <reaction evidence="7 8">
        <text>UDP-N-acetyl-alpha-D-muramoyl-L-alanine + D-glutamate + ATP = UDP-N-acetyl-alpha-D-muramoyl-L-alanyl-D-glutamate + ADP + phosphate + H(+)</text>
        <dbReference type="Rhea" id="RHEA:16429"/>
        <dbReference type="ChEBI" id="CHEBI:15378"/>
        <dbReference type="ChEBI" id="CHEBI:29986"/>
        <dbReference type="ChEBI" id="CHEBI:30616"/>
        <dbReference type="ChEBI" id="CHEBI:43474"/>
        <dbReference type="ChEBI" id="CHEBI:83898"/>
        <dbReference type="ChEBI" id="CHEBI:83900"/>
        <dbReference type="ChEBI" id="CHEBI:456216"/>
        <dbReference type="EC" id="6.3.2.9"/>
    </reaction>
</comment>
<evidence type="ECO:0000259" key="9">
    <source>
        <dbReference type="Pfam" id="PF02875"/>
    </source>
</evidence>
<keyword evidence="7 8" id="KW-0961">Cell wall biogenesis/degradation</keyword>
<dbReference type="InterPro" id="IPR036615">
    <property type="entry name" value="Mur_ligase_C_dom_sf"/>
</dbReference>
<dbReference type="HAMAP" id="MF_00639">
    <property type="entry name" value="MurD"/>
    <property type="match status" value="1"/>
</dbReference>
<dbReference type="NCBIfam" id="TIGR01087">
    <property type="entry name" value="murD"/>
    <property type="match status" value="1"/>
</dbReference>
<dbReference type="AlphaFoldDB" id="A0A3M9N3Y0"/>
<comment type="function">
    <text evidence="7 8">Cell wall formation. Catalyzes the addition of glutamate to the nucleotide precursor UDP-N-acetylmuramoyl-L-alanine (UMA).</text>
</comment>
<evidence type="ECO:0000256" key="8">
    <source>
        <dbReference type="RuleBase" id="RU003664"/>
    </source>
</evidence>
<dbReference type="OrthoDB" id="9809796at2"/>
<dbReference type="Gene3D" id="3.40.1190.10">
    <property type="entry name" value="Mur-like, catalytic domain"/>
    <property type="match status" value="1"/>
</dbReference>
<evidence type="ECO:0000256" key="7">
    <source>
        <dbReference type="HAMAP-Rule" id="MF_00639"/>
    </source>
</evidence>
<dbReference type="Gene3D" id="3.90.190.20">
    <property type="entry name" value="Mur ligase, C-terminal domain"/>
    <property type="match status" value="1"/>
</dbReference>